<gene>
    <name evidence="1" type="ORF">Fmac_028965</name>
</gene>
<proteinExistence type="predicted"/>
<dbReference type="AlphaFoldDB" id="A0ABD1L929"/>
<dbReference type="Proteomes" id="UP001603857">
    <property type="component" value="Unassembled WGS sequence"/>
</dbReference>
<organism evidence="1 2">
    <name type="scientific">Flemingia macrophylla</name>
    <dbReference type="NCBI Taxonomy" id="520843"/>
    <lineage>
        <taxon>Eukaryota</taxon>
        <taxon>Viridiplantae</taxon>
        <taxon>Streptophyta</taxon>
        <taxon>Embryophyta</taxon>
        <taxon>Tracheophyta</taxon>
        <taxon>Spermatophyta</taxon>
        <taxon>Magnoliopsida</taxon>
        <taxon>eudicotyledons</taxon>
        <taxon>Gunneridae</taxon>
        <taxon>Pentapetalae</taxon>
        <taxon>rosids</taxon>
        <taxon>fabids</taxon>
        <taxon>Fabales</taxon>
        <taxon>Fabaceae</taxon>
        <taxon>Papilionoideae</taxon>
        <taxon>50 kb inversion clade</taxon>
        <taxon>NPAAA clade</taxon>
        <taxon>indigoferoid/millettioid clade</taxon>
        <taxon>Phaseoleae</taxon>
        <taxon>Flemingia</taxon>
    </lineage>
</organism>
<name>A0ABD1L929_9FABA</name>
<sequence>MHVCLCIGLNIMGDEVSMVGNGGSIVEKLFNNSNMTVTNFVALLNRLDSEYDVQDFCSVYTGQSYRFACIWRL</sequence>
<protein>
    <submittedName>
        <fullName evidence="1">Uncharacterized protein</fullName>
    </submittedName>
</protein>
<reference evidence="1 2" key="1">
    <citation type="submission" date="2024-08" db="EMBL/GenBank/DDBJ databases">
        <title>Insights into the chromosomal genome structure of Flemingia macrophylla.</title>
        <authorList>
            <person name="Ding Y."/>
            <person name="Zhao Y."/>
            <person name="Bi W."/>
            <person name="Wu M."/>
            <person name="Zhao G."/>
            <person name="Gong Y."/>
            <person name="Li W."/>
            <person name="Zhang P."/>
        </authorList>
    </citation>
    <scope>NUCLEOTIDE SEQUENCE [LARGE SCALE GENOMIC DNA]</scope>
    <source>
        <strain evidence="1">DYQJB</strain>
        <tissue evidence="1">Leaf</tissue>
    </source>
</reference>
<dbReference type="EMBL" id="JBGMDY010000010">
    <property type="protein sequence ID" value="KAL2319996.1"/>
    <property type="molecule type" value="Genomic_DNA"/>
</dbReference>
<accession>A0ABD1L929</accession>
<evidence type="ECO:0000313" key="1">
    <source>
        <dbReference type="EMBL" id="KAL2319996.1"/>
    </source>
</evidence>
<keyword evidence="2" id="KW-1185">Reference proteome</keyword>
<comment type="caution">
    <text evidence="1">The sequence shown here is derived from an EMBL/GenBank/DDBJ whole genome shotgun (WGS) entry which is preliminary data.</text>
</comment>
<evidence type="ECO:0000313" key="2">
    <source>
        <dbReference type="Proteomes" id="UP001603857"/>
    </source>
</evidence>